<reference evidence="3 4" key="1">
    <citation type="submission" date="2023-03" db="EMBL/GenBank/DDBJ databases">
        <title>High recombination rates correlate with genetic variation in Cardiocondyla obscurior ants.</title>
        <authorList>
            <person name="Errbii M."/>
        </authorList>
    </citation>
    <scope>NUCLEOTIDE SEQUENCE [LARGE SCALE GENOMIC DNA]</scope>
    <source>
        <strain evidence="3">Alpha-2009</strain>
        <tissue evidence="3">Whole body</tissue>
    </source>
</reference>
<name>A0AAW2EHA3_9HYME</name>
<feature type="compositionally biased region" description="Low complexity" evidence="2">
    <location>
        <begin position="983"/>
        <end position="994"/>
    </location>
</feature>
<dbReference type="EMBL" id="JADYXP020000021">
    <property type="protein sequence ID" value="KAL0103101.1"/>
    <property type="molecule type" value="Genomic_DNA"/>
</dbReference>
<evidence type="ECO:0000256" key="1">
    <source>
        <dbReference type="SAM" id="Coils"/>
    </source>
</evidence>
<feature type="coiled-coil region" evidence="1">
    <location>
        <begin position="686"/>
        <end position="809"/>
    </location>
</feature>
<feature type="region of interest" description="Disordered" evidence="2">
    <location>
        <begin position="644"/>
        <end position="678"/>
    </location>
</feature>
<dbReference type="PANTHER" id="PTHR15154:SF2">
    <property type="entry name" value="HAMARTIN"/>
    <property type="match status" value="1"/>
</dbReference>
<dbReference type="InterPro" id="IPR007483">
    <property type="entry name" value="Hamartin"/>
</dbReference>
<dbReference type="Pfam" id="PF04388">
    <property type="entry name" value="Hamartin"/>
    <property type="match status" value="1"/>
</dbReference>
<dbReference type="Proteomes" id="UP001430953">
    <property type="component" value="Unassembled WGS sequence"/>
</dbReference>
<feature type="compositionally biased region" description="Polar residues" evidence="2">
    <location>
        <begin position="1031"/>
        <end position="1052"/>
    </location>
</feature>
<evidence type="ECO:0000313" key="4">
    <source>
        <dbReference type="Proteomes" id="UP001430953"/>
    </source>
</evidence>
<keyword evidence="4" id="KW-1185">Reference proteome</keyword>
<sequence length="1052" mass="118310">MSAGLAGVADLFHLLESNKLGEVEEIKKVFHDHFLCTKDNWLVNGLFDYYLSTNSLRTAEVLAGVRDPHDKHLLDRLSDILSKSGNRQRIQALTLLGRIARRQPTWLYKLASHALFKDLLKLLKVEADILPLMNALLLLVMLIPMIPAALGSYLQEIFEVFGRLASYYHLRQSSLLSPSFNSTTAPNVIDKDHLYLIHLQVGLYSLFHRLYAMYPCNFISYLKQQYVQRDQLATFTHTIRPMLDSVRMHPSLVTASKDAEISATRWKKMEHHDIVIECGRFMLSKCREEILGAVNSRCTPPLDQSSITCAPINICGGVTTMETNGEDDTFWSPSMAVPPHSPAQNTSHEQRSAPPTPNNNRSGTSPPEAAIEATPETTPVKDLRKLSTRQAPLGSSAVRALNALGNGTSSRPSTPTPINSSFVSGVKNADITVSTHGFLSNRLSKIMVDRQNILQSQKSLNNSEENGRLLEMAISQNGKNDSWQEDQEVLEIVSSHGNGTAEMPKYVESQSEARNERNTCGTLNDLSQKIYQLRLYSQCHFPEDSYSNVTHKIRHTRSCPDILKKCYSENVTDQTLIGTTKREDAGSQTCDLFPYEYLLVGILEQNVSQNVTQNVSQESSDSRMSPISMLDRYIEACARTNSFSSKTRTNGTRQKQKKKGGEEDAEEDGGEDDGVDPICANRSLQLMQMQLQFERQRREVHAERNRRLLGKLRDSRASEEHNLALIERLKMIEKEMEELKVQLEHNKKEAHQAEEQYKEAVHHWQIKCIEEQRQNQVFKDRSENLEMELKDERKKTAEAQQQLRSVEAELFNAGHQLKTALKFAERGKELECIVDTMQKKFVLLGEAQSRLEENTNTFSPTTKQETMQIQKSCTEELNNIRRQLESRSSHLEALKARLSESENKEARKETQLVNLQRLLQETKEQHAGELEAVESKYRAQVEINLLLEGRILELHGKLETATCSNTSPMGNPASSASPKERSPPLSTSLASSSEGSLAFIHPGAGIIMNDCCDTTTGEISNLQAIIEPVPSSGQTASPSHSVTRRSSTPKQD</sequence>
<accession>A0AAW2EHA3</accession>
<evidence type="ECO:0000256" key="2">
    <source>
        <dbReference type="SAM" id="MobiDB-lite"/>
    </source>
</evidence>
<evidence type="ECO:0008006" key="5">
    <source>
        <dbReference type="Google" id="ProtNLM"/>
    </source>
</evidence>
<gene>
    <name evidence="3" type="ORF">PUN28_017441</name>
</gene>
<evidence type="ECO:0000313" key="3">
    <source>
        <dbReference type="EMBL" id="KAL0103101.1"/>
    </source>
</evidence>
<keyword evidence="1" id="KW-0175">Coiled coil</keyword>
<dbReference type="GO" id="GO:0051726">
    <property type="term" value="P:regulation of cell cycle"/>
    <property type="evidence" value="ECO:0007669"/>
    <property type="project" value="TreeGrafter"/>
</dbReference>
<feature type="region of interest" description="Disordered" evidence="2">
    <location>
        <begin position="1027"/>
        <end position="1052"/>
    </location>
</feature>
<dbReference type="GO" id="GO:0032007">
    <property type="term" value="P:negative regulation of TOR signaling"/>
    <property type="evidence" value="ECO:0007669"/>
    <property type="project" value="TreeGrafter"/>
</dbReference>
<protein>
    <recommendedName>
        <fullName evidence="5">Hamartin</fullName>
    </recommendedName>
</protein>
<dbReference type="AlphaFoldDB" id="A0AAW2EHA3"/>
<feature type="compositionally biased region" description="Polar residues" evidence="2">
    <location>
        <begin position="644"/>
        <end position="653"/>
    </location>
</feature>
<feature type="coiled-coil region" evidence="1">
    <location>
        <begin position="877"/>
        <end position="925"/>
    </location>
</feature>
<proteinExistence type="predicted"/>
<organism evidence="3 4">
    <name type="scientific">Cardiocondyla obscurior</name>
    <dbReference type="NCBI Taxonomy" id="286306"/>
    <lineage>
        <taxon>Eukaryota</taxon>
        <taxon>Metazoa</taxon>
        <taxon>Ecdysozoa</taxon>
        <taxon>Arthropoda</taxon>
        <taxon>Hexapoda</taxon>
        <taxon>Insecta</taxon>
        <taxon>Pterygota</taxon>
        <taxon>Neoptera</taxon>
        <taxon>Endopterygota</taxon>
        <taxon>Hymenoptera</taxon>
        <taxon>Apocrita</taxon>
        <taxon>Aculeata</taxon>
        <taxon>Formicoidea</taxon>
        <taxon>Formicidae</taxon>
        <taxon>Myrmicinae</taxon>
        <taxon>Cardiocondyla</taxon>
    </lineage>
</organism>
<feature type="region of interest" description="Disordered" evidence="2">
    <location>
        <begin position="325"/>
        <end position="394"/>
    </location>
</feature>
<comment type="caution">
    <text evidence="3">The sequence shown here is derived from an EMBL/GenBank/DDBJ whole genome shotgun (WGS) entry which is preliminary data.</text>
</comment>
<dbReference type="InterPro" id="IPR016024">
    <property type="entry name" value="ARM-type_fold"/>
</dbReference>
<feature type="region of interest" description="Disordered" evidence="2">
    <location>
        <begin position="962"/>
        <end position="994"/>
    </location>
</feature>
<dbReference type="PANTHER" id="PTHR15154">
    <property type="entry name" value="HAMARTIN"/>
    <property type="match status" value="1"/>
</dbReference>
<feature type="compositionally biased region" description="Acidic residues" evidence="2">
    <location>
        <begin position="663"/>
        <end position="675"/>
    </location>
</feature>
<dbReference type="SUPFAM" id="SSF48371">
    <property type="entry name" value="ARM repeat"/>
    <property type="match status" value="1"/>
</dbReference>
<feature type="compositionally biased region" description="Polar residues" evidence="2">
    <location>
        <begin position="962"/>
        <end position="977"/>
    </location>
</feature>
<dbReference type="GO" id="GO:0008285">
    <property type="term" value="P:negative regulation of cell population proliferation"/>
    <property type="evidence" value="ECO:0007669"/>
    <property type="project" value="TreeGrafter"/>
</dbReference>
<dbReference type="GO" id="GO:0033596">
    <property type="term" value="C:TSC1-TSC2 complex"/>
    <property type="evidence" value="ECO:0007669"/>
    <property type="project" value="TreeGrafter"/>
</dbReference>